<dbReference type="SMART" id="SM00091">
    <property type="entry name" value="PAS"/>
    <property type="match status" value="1"/>
</dbReference>
<dbReference type="InterPro" id="IPR050469">
    <property type="entry name" value="Diguanylate_Cyclase"/>
</dbReference>
<dbReference type="EMBL" id="BAAAFD010000002">
    <property type="protein sequence ID" value="GAA0854226.1"/>
    <property type="molecule type" value="Genomic_DNA"/>
</dbReference>
<evidence type="ECO:0000313" key="4">
    <source>
        <dbReference type="EMBL" id="GAA0854226.1"/>
    </source>
</evidence>
<dbReference type="InterPro" id="IPR035965">
    <property type="entry name" value="PAS-like_dom_sf"/>
</dbReference>
<keyword evidence="5" id="KW-1185">Reference proteome</keyword>
<dbReference type="CDD" id="cd01949">
    <property type="entry name" value="GGDEF"/>
    <property type="match status" value="1"/>
</dbReference>
<dbReference type="SUPFAM" id="SSF55785">
    <property type="entry name" value="PYP-like sensor domain (PAS domain)"/>
    <property type="match status" value="1"/>
</dbReference>
<dbReference type="Proteomes" id="UP001500359">
    <property type="component" value="Unassembled WGS sequence"/>
</dbReference>
<dbReference type="PANTHER" id="PTHR45138">
    <property type="entry name" value="REGULATORY COMPONENTS OF SENSORY TRANSDUCTION SYSTEM"/>
    <property type="match status" value="1"/>
</dbReference>
<dbReference type="EC" id="2.7.7.65" evidence="1"/>
<dbReference type="NCBIfam" id="TIGR00254">
    <property type="entry name" value="GGDEF"/>
    <property type="match status" value="1"/>
</dbReference>
<evidence type="ECO:0000259" key="3">
    <source>
        <dbReference type="PROSITE" id="PS50887"/>
    </source>
</evidence>
<dbReference type="PANTHER" id="PTHR45138:SF9">
    <property type="entry name" value="DIGUANYLATE CYCLASE DGCM-RELATED"/>
    <property type="match status" value="1"/>
</dbReference>
<dbReference type="Gene3D" id="3.30.450.20">
    <property type="entry name" value="PAS domain"/>
    <property type="match status" value="1"/>
</dbReference>
<sequence length="317" mass="36259">MANDFKDIDSMHWQFDLLGSIEIGLTVLDRDFNVLVWNQFMENNSGILPSKIKGKSVFDFFPEIDKEWFTIKTEPVFNLKSPAFIIWEQRSFLFKFDTSRPITSASDFMYQNVTVFPLTSVTGDVQQICIVVYDVTDEALNKKGIQSLNKQLKQISRVDGLTGVFNRRHWEETFALEHKRIMRNNSTGSVIMLDIDHFKKVNDTHGHPAGDHIIKTLAQVINKSVRETDVCGRYGGEEFAVLLTETSAENALVVAERIRRSCESLTPEYEGTVIRFTVSLGVAEVHKTYKDHMVWLEKADQALYKAKEGGRNKVCCF</sequence>
<reference evidence="4 5" key="1">
    <citation type="journal article" date="2019" name="Int. J. Syst. Evol. Microbiol.">
        <title>The Global Catalogue of Microorganisms (GCM) 10K type strain sequencing project: providing services to taxonomists for standard genome sequencing and annotation.</title>
        <authorList>
            <consortium name="The Broad Institute Genomics Platform"/>
            <consortium name="The Broad Institute Genome Sequencing Center for Infectious Disease"/>
            <person name="Wu L."/>
            <person name="Ma J."/>
        </authorList>
    </citation>
    <scope>NUCLEOTIDE SEQUENCE [LARGE SCALE GENOMIC DNA]</scope>
    <source>
        <strain evidence="4 5">JCM 15896</strain>
    </source>
</reference>
<comment type="caution">
    <text evidence="4">The sequence shown here is derived from an EMBL/GenBank/DDBJ whole genome shotgun (WGS) entry which is preliminary data.</text>
</comment>
<gene>
    <name evidence="4" type="ORF">GCM10009114_09260</name>
</gene>
<feature type="domain" description="GGDEF" evidence="3">
    <location>
        <begin position="186"/>
        <end position="317"/>
    </location>
</feature>
<dbReference type="InterPro" id="IPR000014">
    <property type="entry name" value="PAS"/>
</dbReference>
<evidence type="ECO:0000256" key="1">
    <source>
        <dbReference type="ARBA" id="ARBA00012528"/>
    </source>
</evidence>
<accession>A0ABN1LE47</accession>
<evidence type="ECO:0000256" key="2">
    <source>
        <dbReference type="ARBA" id="ARBA00034247"/>
    </source>
</evidence>
<name>A0ABN1LE47_9ALTE</name>
<comment type="catalytic activity">
    <reaction evidence="2">
        <text>2 GTP = 3',3'-c-di-GMP + 2 diphosphate</text>
        <dbReference type="Rhea" id="RHEA:24898"/>
        <dbReference type="ChEBI" id="CHEBI:33019"/>
        <dbReference type="ChEBI" id="CHEBI:37565"/>
        <dbReference type="ChEBI" id="CHEBI:58805"/>
        <dbReference type="EC" id="2.7.7.65"/>
    </reaction>
</comment>
<dbReference type="InterPro" id="IPR043128">
    <property type="entry name" value="Rev_trsase/Diguanyl_cyclase"/>
</dbReference>
<dbReference type="Gene3D" id="3.30.70.270">
    <property type="match status" value="1"/>
</dbReference>
<dbReference type="PROSITE" id="PS50887">
    <property type="entry name" value="GGDEF"/>
    <property type="match status" value="1"/>
</dbReference>
<proteinExistence type="predicted"/>
<dbReference type="CDD" id="cd00130">
    <property type="entry name" value="PAS"/>
    <property type="match status" value="1"/>
</dbReference>
<protein>
    <recommendedName>
        <fullName evidence="1">diguanylate cyclase</fullName>
        <ecNumber evidence="1">2.7.7.65</ecNumber>
    </recommendedName>
</protein>
<dbReference type="InterPro" id="IPR029787">
    <property type="entry name" value="Nucleotide_cyclase"/>
</dbReference>
<dbReference type="SMART" id="SM00267">
    <property type="entry name" value="GGDEF"/>
    <property type="match status" value="1"/>
</dbReference>
<dbReference type="InterPro" id="IPR000160">
    <property type="entry name" value="GGDEF_dom"/>
</dbReference>
<dbReference type="SUPFAM" id="SSF55073">
    <property type="entry name" value="Nucleotide cyclase"/>
    <property type="match status" value="1"/>
</dbReference>
<dbReference type="RefSeq" id="WP_343857012.1">
    <property type="nucleotide sequence ID" value="NZ_BAAAFD010000002.1"/>
</dbReference>
<dbReference type="Pfam" id="PF00990">
    <property type="entry name" value="GGDEF"/>
    <property type="match status" value="1"/>
</dbReference>
<organism evidence="4 5">
    <name type="scientific">Aliiglaciecola litoralis</name>
    <dbReference type="NCBI Taxonomy" id="582857"/>
    <lineage>
        <taxon>Bacteria</taxon>
        <taxon>Pseudomonadati</taxon>
        <taxon>Pseudomonadota</taxon>
        <taxon>Gammaproteobacteria</taxon>
        <taxon>Alteromonadales</taxon>
        <taxon>Alteromonadaceae</taxon>
        <taxon>Aliiglaciecola</taxon>
    </lineage>
</organism>
<evidence type="ECO:0000313" key="5">
    <source>
        <dbReference type="Proteomes" id="UP001500359"/>
    </source>
</evidence>